<dbReference type="InterPro" id="IPR018211">
    <property type="entry name" value="ADH_Fe_CS"/>
</dbReference>
<dbReference type="GeneID" id="35869716"/>
<evidence type="ECO:0000313" key="8">
    <source>
        <dbReference type="Proteomes" id="UP000182692"/>
    </source>
</evidence>
<dbReference type="AlphaFoldDB" id="A0A1I5XBR8"/>
<dbReference type="SUPFAM" id="SSF56796">
    <property type="entry name" value="Dehydroquinate synthase-like"/>
    <property type="match status" value="1"/>
</dbReference>
<dbReference type="CDD" id="cd14861">
    <property type="entry name" value="Fe-ADH-like"/>
    <property type="match status" value="1"/>
</dbReference>
<dbReference type="EMBL" id="FOWR01000060">
    <property type="protein sequence ID" value="SFQ29296.1"/>
    <property type="molecule type" value="Genomic_DNA"/>
</dbReference>
<sequence>MSLSVWHYPTAMVTGEGALSTLPDACLNLGMRNPLLVTDPGIAALSMTQTAINLCTNAGLEVALFSHVQGNPTGQNVEDGNAVFVEGQHDGVIALGGGSALDCAKAIALSACQSHPLWDFEDVGDNWLRANPDAIAPIIAIPTTAGTGSEVGRASVITHEGQKRKVIIFHPNMVPKHVILDPELTLELPASITAATGMDALSHNLEALCSPSFHPMAEGIAIEGIRLVKEYLPTAFKHGNDCDARMQLLVASSMGATAFQKGLGAMHALAHTLGALYNSHHGLLNAILMPYVLNANRNEIEEKMGRLSNYLGLERKGTGTDTVLAWVIELREELGIPHQLSEIGISVEDAALVGQMSVKDPSAGGNPIALSAEEYSLLFMNAVNGNYLS</sequence>
<dbReference type="PANTHER" id="PTHR11496">
    <property type="entry name" value="ALCOHOL DEHYDROGENASE"/>
    <property type="match status" value="1"/>
</dbReference>
<dbReference type="RefSeq" id="WP_017009992.1">
    <property type="nucleotide sequence ID" value="NZ_FOWR01000060.1"/>
</dbReference>
<evidence type="ECO:0000259" key="6">
    <source>
        <dbReference type="Pfam" id="PF25137"/>
    </source>
</evidence>
<reference evidence="7 8" key="1">
    <citation type="submission" date="2016-10" db="EMBL/GenBank/DDBJ databases">
        <authorList>
            <person name="de Groot N.N."/>
        </authorList>
    </citation>
    <scope>NUCLEOTIDE SEQUENCE [LARGE SCALE GENOMIC DNA]</scope>
    <source>
        <strain evidence="7 8">DSM 15893</strain>
    </source>
</reference>
<dbReference type="STRING" id="1121869.SAMN03084138_04629"/>
<keyword evidence="3" id="KW-0560">Oxidoreductase</keyword>
<evidence type="ECO:0000256" key="2">
    <source>
        <dbReference type="ARBA" id="ARBA00007358"/>
    </source>
</evidence>
<organism evidence="7 8">
    <name type="scientific">Enterovibrio norvegicus DSM 15893</name>
    <dbReference type="NCBI Taxonomy" id="1121869"/>
    <lineage>
        <taxon>Bacteria</taxon>
        <taxon>Pseudomonadati</taxon>
        <taxon>Pseudomonadota</taxon>
        <taxon>Gammaproteobacteria</taxon>
        <taxon>Vibrionales</taxon>
        <taxon>Vibrionaceae</taxon>
        <taxon>Enterovibrio</taxon>
    </lineage>
</organism>
<dbReference type="Pfam" id="PF00465">
    <property type="entry name" value="Fe-ADH"/>
    <property type="match status" value="1"/>
</dbReference>
<dbReference type="GO" id="GO:0046872">
    <property type="term" value="F:metal ion binding"/>
    <property type="evidence" value="ECO:0007669"/>
    <property type="project" value="InterPro"/>
</dbReference>
<dbReference type="Gene3D" id="3.40.50.1970">
    <property type="match status" value="1"/>
</dbReference>
<dbReference type="Proteomes" id="UP000182692">
    <property type="component" value="Unassembled WGS sequence"/>
</dbReference>
<comment type="similarity">
    <text evidence="2">Belongs to the iron-containing alcohol dehydrogenase family.</text>
</comment>
<dbReference type="PANTHER" id="PTHR11496:SF102">
    <property type="entry name" value="ALCOHOL DEHYDROGENASE 4"/>
    <property type="match status" value="1"/>
</dbReference>
<proteinExistence type="inferred from homology"/>
<dbReference type="Pfam" id="PF25137">
    <property type="entry name" value="ADH_Fe_C"/>
    <property type="match status" value="1"/>
</dbReference>
<evidence type="ECO:0000256" key="1">
    <source>
        <dbReference type="ARBA" id="ARBA00001962"/>
    </source>
</evidence>
<dbReference type="Gene3D" id="1.20.1090.10">
    <property type="entry name" value="Dehydroquinate synthase-like - alpha domain"/>
    <property type="match status" value="1"/>
</dbReference>
<dbReference type="PROSITE" id="PS00913">
    <property type="entry name" value="ADH_IRON_1"/>
    <property type="match status" value="1"/>
</dbReference>
<gene>
    <name evidence="7" type="ORF">SAMN03084138_04629</name>
</gene>
<protein>
    <submittedName>
        <fullName evidence="7">Uncharacterized protein</fullName>
    </submittedName>
</protein>
<dbReference type="FunFam" id="3.40.50.1970:FF:000003">
    <property type="entry name" value="Alcohol dehydrogenase, iron-containing"/>
    <property type="match status" value="1"/>
</dbReference>
<dbReference type="GO" id="GO:0004022">
    <property type="term" value="F:alcohol dehydrogenase (NAD+) activity"/>
    <property type="evidence" value="ECO:0007669"/>
    <property type="project" value="TreeGrafter"/>
</dbReference>
<dbReference type="FunFam" id="1.20.1090.10:FF:000001">
    <property type="entry name" value="Aldehyde-alcohol dehydrogenase"/>
    <property type="match status" value="1"/>
</dbReference>
<accession>A0A1I5XBR8</accession>
<dbReference type="InterPro" id="IPR056798">
    <property type="entry name" value="ADH_Fe_C"/>
</dbReference>
<evidence type="ECO:0000256" key="3">
    <source>
        <dbReference type="ARBA" id="ARBA00023002"/>
    </source>
</evidence>
<name>A0A1I5XBR8_9GAMM</name>
<dbReference type="InterPro" id="IPR001670">
    <property type="entry name" value="ADH_Fe/GldA"/>
</dbReference>
<feature type="domain" description="Alcohol dehydrogenase iron-type/glycerol dehydrogenase GldA" evidence="5">
    <location>
        <begin position="9"/>
        <end position="182"/>
    </location>
</feature>
<evidence type="ECO:0000259" key="5">
    <source>
        <dbReference type="Pfam" id="PF00465"/>
    </source>
</evidence>
<keyword evidence="4" id="KW-0520">NAD</keyword>
<dbReference type="OrthoDB" id="9815791at2"/>
<evidence type="ECO:0000313" key="7">
    <source>
        <dbReference type="EMBL" id="SFQ29296.1"/>
    </source>
</evidence>
<comment type="cofactor">
    <cofactor evidence="1">
        <name>Fe cation</name>
        <dbReference type="ChEBI" id="CHEBI:24875"/>
    </cofactor>
</comment>
<dbReference type="InterPro" id="IPR039697">
    <property type="entry name" value="Alcohol_dehydrogenase_Fe"/>
</dbReference>
<feature type="domain" description="Fe-containing alcohol dehydrogenase-like C-terminal" evidence="6">
    <location>
        <begin position="193"/>
        <end position="379"/>
    </location>
</feature>
<evidence type="ECO:0000256" key="4">
    <source>
        <dbReference type="ARBA" id="ARBA00023027"/>
    </source>
</evidence>